<dbReference type="EMBL" id="FUYE01000006">
    <property type="protein sequence ID" value="SKA95239.1"/>
    <property type="molecule type" value="Genomic_DNA"/>
</dbReference>
<evidence type="ECO:0000313" key="1">
    <source>
        <dbReference type="EMBL" id="SKA95239.1"/>
    </source>
</evidence>
<dbReference type="PANTHER" id="PTHR43737">
    <property type="entry name" value="BLL7424 PROTEIN"/>
    <property type="match status" value="1"/>
</dbReference>
<proteinExistence type="predicted"/>
<gene>
    <name evidence="1" type="ORF">SAMN02745166_02314</name>
</gene>
<protein>
    <recommendedName>
        <fullName evidence="3">Tat (Twin-arginine translocation) pathway signal sequence</fullName>
    </recommendedName>
</protein>
<organism evidence="1 2">
    <name type="scientific">Prosthecobacter debontii</name>
    <dbReference type="NCBI Taxonomy" id="48467"/>
    <lineage>
        <taxon>Bacteria</taxon>
        <taxon>Pseudomonadati</taxon>
        <taxon>Verrucomicrobiota</taxon>
        <taxon>Verrucomicrobiia</taxon>
        <taxon>Verrucomicrobiales</taxon>
        <taxon>Verrucomicrobiaceae</taxon>
        <taxon>Prosthecobacter</taxon>
    </lineage>
</organism>
<name>A0A1T4Y0B4_9BACT</name>
<dbReference type="InterPro" id="IPR010869">
    <property type="entry name" value="DUF1501"/>
</dbReference>
<dbReference type="Pfam" id="PF07394">
    <property type="entry name" value="DUF1501"/>
    <property type="match status" value="1"/>
</dbReference>
<evidence type="ECO:0008006" key="3">
    <source>
        <dbReference type="Google" id="ProtNLM"/>
    </source>
</evidence>
<dbReference type="Proteomes" id="UP000190774">
    <property type="component" value="Unassembled WGS sequence"/>
</dbReference>
<dbReference type="PROSITE" id="PS51318">
    <property type="entry name" value="TAT"/>
    <property type="match status" value="1"/>
</dbReference>
<sequence>MSAGSTSDSLLQATRRHFFSQCGMGIGGVALASLMAERGLMAASQAAQGGPGTPLRGMHPAKAKNVIFLFMAGGPSQLELFDYKPVLQKLNGQPIPQSYIEGKRFAFMGTSHGVKLLGTRKAFKRHGQAGTWVSEMLPHTAGIVDDISVVTTCQTALFNHAPAKLFMNTGSGQFGRPSMGAWVTYGIGSESSDLPGFVVLQSGPRGPRGGAVNWGSGFLPTTYQGVPLRSQGEPILNLSTPPHVSASSQRKVIDTVRAMNMQRLVATGDDEIQTRINAYEMAYRMQSSAPELIDIRGETPATLKLYGVDPSQPSFSRNCLLARRLVERGVRFVQLYHTNWDSHGGKGETLEDDFPKVVHEIDQGCAALIHDLKSRGLLEETLVIWGGEFGRTPMGENREKTGRNHHIDAFTMWFAGGGIKPGQTYGQTDELGFDGIEQKAHVHDIHATILHLLGMDHEKLTFKFQGRDFRLTDVHGEVLHGLLA</sequence>
<dbReference type="STRING" id="48467.SAMN02745166_02314"/>
<dbReference type="PANTHER" id="PTHR43737:SF1">
    <property type="entry name" value="DUF1501 DOMAIN-CONTAINING PROTEIN"/>
    <property type="match status" value="1"/>
</dbReference>
<dbReference type="InterPro" id="IPR017850">
    <property type="entry name" value="Alkaline_phosphatase_core_sf"/>
</dbReference>
<dbReference type="InterPro" id="IPR006311">
    <property type="entry name" value="TAT_signal"/>
</dbReference>
<dbReference type="RefSeq" id="WP_078813513.1">
    <property type="nucleotide sequence ID" value="NZ_FUYE01000006.1"/>
</dbReference>
<accession>A0A1T4Y0B4</accession>
<keyword evidence="2" id="KW-1185">Reference proteome</keyword>
<reference evidence="2" key="1">
    <citation type="submission" date="2017-02" db="EMBL/GenBank/DDBJ databases">
        <authorList>
            <person name="Varghese N."/>
            <person name="Submissions S."/>
        </authorList>
    </citation>
    <scope>NUCLEOTIDE SEQUENCE [LARGE SCALE GENOMIC DNA]</scope>
    <source>
        <strain evidence="2">ATCC 700200</strain>
    </source>
</reference>
<dbReference type="Gene3D" id="3.40.720.10">
    <property type="entry name" value="Alkaline Phosphatase, subunit A"/>
    <property type="match status" value="1"/>
</dbReference>
<dbReference type="AlphaFoldDB" id="A0A1T4Y0B4"/>
<dbReference type="SUPFAM" id="SSF53649">
    <property type="entry name" value="Alkaline phosphatase-like"/>
    <property type="match status" value="1"/>
</dbReference>
<evidence type="ECO:0000313" key="2">
    <source>
        <dbReference type="Proteomes" id="UP000190774"/>
    </source>
</evidence>
<dbReference type="OrthoDB" id="176215at2"/>